<dbReference type="AlphaFoldDB" id="A0A2M7T6N5"/>
<dbReference type="SUPFAM" id="SSF48295">
    <property type="entry name" value="TrpR-like"/>
    <property type="match status" value="1"/>
</dbReference>
<dbReference type="Gene3D" id="1.10.1750.10">
    <property type="match status" value="1"/>
</dbReference>
<dbReference type="GO" id="GO:0005524">
    <property type="term" value="F:ATP binding"/>
    <property type="evidence" value="ECO:0007669"/>
    <property type="project" value="InterPro"/>
</dbReference>
<dbReference type="PANTHER" id="PTHR34322:SF2">
    <property type="entry name" value="TRANSPOSASE IS200-LIKE DOMAIN-CONTAINING PROTEIN"/>
    <property type="match status" value="1"/>
</dbReference>
<dbReference type="EMBL" id="PFNG01000187">
    <property type="protein sequence ID" value="PIZ36805.1"/>
    <property type="molecule type" value="Genomic_DNA"/>
</dbReference>
<name>A0A2M7T6N5_9ACTN</name>
<evidence type="ECO:0000313" key="4">
    <source>
        <dbReference type="Proteomes" id="UP000230956"/>
    </source>
</evidence>
<dbReference type="GO" id="GO:0006275">
    <property type="term" value="P:regulation of DNA replication"/>
    <property type="evidence" value="ECO:0007669"/>
    <property type="project" value="InterPro"/>
</dbReference>
<sequence length="320" mass="36068">KPRLDAPGLVHHVIARGIERREIFVDDADRRTLFAQISKLAGGDNNHIYAFCLMPNHIHLCVRTLAMPLATFMRRLLTRYAIYFNHRHKRCGHLFQNRYKSFVVDEENYLLELIRYIHLNPVRAGTINGLDALERWPYAGHAALMGRVKLSWFASEHALSLFAGKRSPRERLATFMQEGLERSSNYELSGGGLKRSLKIRERSERAATGAFDERILGASSFVEAVLANIEHPPRDQAPKVSLEELKQIVATVFGLTDAELCSGSRRPTIVSARDALIWYGAQHLGIRAAEIASTLNITPSAVCTALRLKRGKESSERLLM</sequence>
<dbReference type="InterPro" id="IPR002686">
    <property type="entry name" value="Transposase_17"/>
</dbReference>
<dbReference type="Pfam" id="PF01797">
    <property type="entry name" value="Y1_Tnp"/>
    <property type="match status" value="1"/>
</dbReference>
<dbReference type="SUPFAM" id="SSF143422">
    <property type="entry name" value="Transposase IS200-like"/>
    <property type="match status" value="1"/>
</dbReference>
<dbReference type="Proteomes" id="UP000230956">
    <property type="component" value="Unassembled WGS sequence"/>
</dbReference>
<dbReference type="GO" id="GO:0006270">
    <property type="term" value="P:DNA replication initiation"/>
    <property type="evidence" value="ECO:0007669"/>
    <property type="project" value="InterPro"/>
</dbReference>
<gene>
    <name evidence="3" type="ORF">COY37_08055</name>
</gene>
<dbReference type="InterPro" id="IPR036515">
    <property type="entry name" value="Transposase_17_sf"/>
</dbReference>
<dbReference type="GO" id="GO:0004803">
    <property type="term" value="F:transposase activity"/>
    <property type="evidence" value="ECO:0007669"/>
    <property type="project" value="InterPro"/>
</dbReference>
<dbReference type="InterPro" id="IPR013159">
    <property type="entry name" value="DnaA_C"/>
</dbReference>
<dbReference type="SMART" id="SM01321">
    <property type="entry name" value="Y1_Tnp"/>
    <property type="match status" value="1"/>
</dbReference>
<feature type="domain" description="Transposase IS200-like" evidence="2">
    <location>
        <begin position="6"/>
        <end position="120"/>
    </location>
</feature>
<dbReference type="Gene3D" id="3.30.70.1290">
    <property type="entry name" value="Transposase IS200-like"/>
    <property type="match status" value="1"/>
</dbReference>
<reference evidence="4" key="1">
    <citation type="submission" date="2017-09" db="EMBL/GenBank/DDBJ databases">
        <title>Depth-based differentiation of microbial function through sediment-hosted aquifers and enrichment of novel symbionts in the deep terrestrial subsurface.</title>
        <authorList>
            <person name="Probst A.J."/>
            <person name="Ladd B."/>
            <person name="Jarett J.K."/>
            <person name="Geller-Mcgrath D.E."/>
            <person name="Sieber C.M.K."/>
            <person name="Emerson J.B."/>
            <person name="Anantharaman K."/>
            <person name="Thomas B.C."/>
            <person name="Malmstrom R."/>
            <person name="Stieglmeier M."/>
            <person name="Klingl A."/>
            <person name="Woyke T."/>
            <person name="Ryan C.M."/>
            <person name="Banfield J.F."/>
        </authorList>
    </citation>
    <scope>NUCLEOTIDE SEQUENCE [LARGE SCALE GENOMIC DNA]</scope>
</reference>
<protein>
    <submittedName>
        <fullName evidence="3">Transposase</fullName>
    </submittedName>
</protein>
<dbReference type="RefSeq" id="WP_286977124.1">
    <property type="nucleotide sequence ID" value="NZ_PFNG01000187.1"/>
</dbReference>
<accession>A0A2M7T6N5</accession>
<dbReference type="GO" id="GO:0006313">
    <property type="term" value="P:DNA transposition"/>
    <property type="evidence" value="ECO:0007669"/>
    <property type="project" value="InterPro"/>
</dbReference>
<evidence type="ECO:0000313" key="3">
    <source>
        <dbReference type="EMBL" id="PIZ36805.1"/>
    </source>
</evidence>
<dbReference type="SMART" id="SM00760">
    <property type="entry name" value="Bac_DnaA_C"/>
    <property type="match status" value="1"/>
</dbReference>
<dbReference type="InterPro" id="IPR010921">
    <property type="entry name" value="Trp_repressor/repl_initiator"/>
</dbReference>
<comment type="caution">
    <text evidence="3">The sequence shown here is derived from an EMBL/GenBank/DDBJ whole genome shotgun (WGS) entry which is preliminary data.</text>
</comment>
<evidence type="ECO:0000259" key="2">
    <source>
        <dbReference type="SMART" id="SM01321"/>
    </source>
</evidence>
<organism evidence="3 4">
    <name type="scientific">Candidatus Aquicultor secundus</name>
    <dbReference type="NCBI Taxonomy" id="1973895"/>
    <lineage>
        <taxon>Bacteria</taxon>
        <taxon>Bacillati</taxon>
        <taxon>Actinomycetota</taxon>
        <taxon>Candidatus Aquicultoria</taxon>
        <taxon>Candidatus Aquicultorales</taxon>
        <taxon>Candidatus Aquicultoraceae</taxon>
        <taxon>Candidatus Aquicultor</taxon>
    </lineage>
</organism>
<proteinExistence type="predicted"/>
<feature type="domain" description="Chromosomal replication initiator DnaA C-terminal" evidence="1">
    <location>
        <begin position="241"/>
        <end position="309"/>
    </location>
</feature>
<feature type="non-terminal residue" evidence="3">
    <location>
        <position position="1"/>
    </location>
</feature>
<dbReference type="PANTHER" id="PTHR34322">
    <property type="entry name" value="TRANSPOSASE, Y1_TNP DOMAIN-CONTAINING"/>
    <property type="match status" value="1"/>
</dbReference>
<dbReference type="GO" id="GO:0043565">
    <property type="term" value="F:sequence-specific DNA binding"/>
    <property type="evidence" value="ECO:0007669"/>
    <property type="project" value="InterPro"/>
</dbReference>
<evidence type="ECO:0000259" key="1">
    <source>
        <dbReference type="SMART" id="SM00760"/>
    </source>
</evidence>